<name>A0A9W7DCN6_AMBMO</name>
<gene>
    <name evidence="1" type="ORF">Amon01_000086200</name>
</gene>
<proteinExistence type="predicted"/>
<organism evidence="1 2">
    <name type="scientific">Ambrosiozyma monospora</name>
    <name type="common">Yeast</name>
    <name type="synonym">Endomycopsis monosporus</name>
    <dbReference type="NCBI Taxonomy" id="43982"/>
    <lineage>
        <taxon>Eukaryota</taxon>
        <taxon>Fungi</taxon>
        <taxon>Dikarya</taxon>
        <taxon>Ascomycota</taxon>
        <taxon>Saccharomycotina</taxon>
        <taxon>Pichiomycetes</taxon>
        <taxon>Pichiales</taxon>
        <taxon>Pichiaceae</taxon>
        <taxon>Ambrosiozyma</taxon>
    </lineage>
</organism>
<evidence type="ECO:0000313" key="2">
    <source>
        <dbReference type="Proteomes" id="UP001165063"/>
    </source>
</evidence>
<keyword evidence="2" id="KW-1185">Reference proteome</keyword>
<evidence type="ECO:0000313" key="1">
    <source>
        <dbReference type="EMBL" id="GMG19948.1"/>
    </source>
</evidence>
<dbReference type="Proteomes" id="UP001165063">
    <property type="component" value="Unassembled WGS sequence"/>
</dbReference>
<reference evidence="1" key="1">
    <citation type="submission" date="2023-04" db="EMBL/GenBank/DDBJ databases">
        <title>Ambrosiozyma monospora NBRC 1965.</title>
        <authorList>
            <person name="Ichikawa N."/>
            <person name="Sato H."/>
            <person name="Tonouchi N."/>
        </authorList>
    </citation>
    <scope>NUCLEOTIDE SEQUENCE</scope>
    <source>
        <strain evidence="1">NBRC 1965</strain>
    </source>
</reference>
<accession>A0A9W7DCN6</accession>
<dbReference type="SUPFAM" id="SSF52058">
    <property type="entry name" value="L domain-like"/>
    <property type="match status" value="1"/>
</dbReference>
<dbReference type="AlphaFoldDB" id="A0A9W7DCN6"/>
<dbReference type="EMBL" id="BSXU01000243">
    <property type="protein sequence ID" value="GMG19948.1"/>
    <property type="molecule type" value="Genomic_DNA"/>
</dbReference>
<sequence>MAFEQEEYITRKDSQVETLTKIIKDIPLDIILLIYQHAVTLFVDLPTIIHSVGQNSTWDSILSAIFTNSYLTNWGRCYSVNPVKKAVAFSSPEFHSFVKLIREKGIKLALVDFHAFHDNIEQLFFIANSLSFSKLRLFIDFSHFVEEIPDSLLSLLYDLTTRSTFTIEIFIRQDDKDNKDFEFWPITFQQLLPYVTQTLTTVDDDFAEIIGFNFMQACVKLKTLDLVFQTHYGDPNVLLENNSLQNLLIDLSLAVTNYEFHLNKLPNLRRLRLKKVDCCDAFFEELSNSVRELRLDECFYDDGMHRLPKHLRSLTIIHSVKHPQFSNMKELAFLHTVQLDFEVSLPKEFLKQLPSSVTTLILKTKLPVPLDYTDDGFGGWTGVLAPMLEDEIYDLSFLSSTLAHLEIKLTVQSELTNEYSTEQPLATISFNFRNETRNRSKNMIGFFFNEERLTVDLRKFNIMSVESISFDPECCSSIYMGNVPDTLSKFDINDDTYEVGVFTKCTDTGKLTDCGLIDYVVDEFSDF</sequence>
<comment type="caution">
    <text evidence="1">The sequence shown here is derived from an EMBL/GenBank/DDBJ whole genome shotgun (WGS) entry which is preliminary data.</text>
</comment>
<protein>
    <submittedName>
        <fullName evidence="1">Unnamed protein product</fullName>
    </submittedName>
</protein>